<dbReference type="OrthoDB" id="1493980at2"/>
<evidence type="ECO:0000313" key="2">
    <source>
        <dbReference type="Proteomes" id="UP000238326"/>
    </source>
</evidence>
<proteinExistence type="predicted"/>
<sequence>MLRDLLLKDFGLDLPIAGGSGRNAEDPIVIATDSLYLAVEAQDSIAACLFGGQQQWRLVAKQPDPVRPTVECCQYEIRFIDGEQLVAEPRQLYFDTSRLKLAPGRSTPACGFSLGERFGFGLPAQFGWLHFERMGPVDTPAGGLRLDYAARQTEVSLTLYPAPDRTPTEAGLQAELEQALAELRVEFPGLQPASENKSANLRYASFDAGQRFSALALTSYQGHYCRIRLTLAPSAIGQDFQCLMDSLSAMLSHFNRRS</sequence>
<reference evidence="1 2" key="1">
    <citation type="submission" date="2018-03" db="EMBL/GenBank/DDBJ databases">
        <title>Comparative genomics illustrates the genes involved in a hyperalkaliphilic mechanisms of Serpentinomonas isolated from highly-alkaline calcium-rich serpentinized springs.</title>
        <authorList>
            <person name="Suzuki S."/>
            <person name="Ishii S."/>
            <person name="Walworth N."/>
            <person name="Bird L."/>
            <person name="Kuenen J.G."/>
            <person name="Nealson K.H."/>
        </authorList>
    </citation>
    <scope>NUCLEOTIDE SEQUENCE [LARGE SCALE GENOMIC DNA]</scope>
    <source>
        <strain evidence="1 2">83</strain>
    </source>
</reference>
<evidence type="ECO:0000313" key="1">
    <source>
        <dbReference type="EMBL" id="PRD67829.1"/>
    </source>
</evidence>
<dbReference type="Proteomes" id="UP000238326">
    <property type="component" value="Unassembled WGS sequence"/>
</dbReference>
<dbReference type="RefSeq" id="WP_105730596.1">
    <property type="nucleotide sequence ID" value="NZ_PVLR01000044.1"/>
</dbReference>
<gene>
    <name evidence="1" type="ORF">C6P61_14250</name>
</gene>
<organism evidence="1 2">
    <name type="scientific">Malikia spinosa</name>
    <dbReference type="NCBI Taxonomy" id="86180"/>
    <lineage>
        <taxon>Bacteria</taxon>
        <taxon>Pseudomonadati</taxon>
        <taxon>Pseudomonadota</taxon>
        <taxon>Betaproteobacteria</taxon>
        <taxon>Burkholderiales</taxon>
        <taxon>Comamonadaceae</taxon>
        <taxon>Malikia</taxon>
    </lineage>
</organism>
<comment type="caution">
    <text evidence="1">The sequence shown here is derived from an EMBL/GenBank/DDBJ whole genome shotgun (WGS) entry which is preliminary data.</text>
</comment>
<accession>A0A2S9KBI6</accession>
<keyword evidence="2" id="KW-1185">Reference proteome</keyword>
<protein>
    <submittedName>
        <fullName evidence="1">Uncharacterized protein</fullName>
    </submittedName>
</protein>
<dbReference type="AlphaFoldDB" id="A0A2S9KBI6"/>
<name>A0A2S9KBI6_9BURK</name>
<dbReference type="EMBL" id="PVLR01000044">
    <property type="protein sequence ID" value="PRD67829.1"/>
    <property type="molecule type" value="Genomic_DNA"/>
</dbReference>